<comment type="pathway">
    <text evidence="9">Amino-acid degradation; L-tryptophan degradation via kynurenine pathway; L-kynurenine from L-tryptophan: step 1/2.</text>
</comment>
<feature type="binding site" evidence="9">
    <location>
        <begin position="65"/>
        <end position="69"/>
    </location>
    <ligand>
        <name>substrate</name>
    </ligand>
</feature>
<dbReference type="PANTHER" id="PTHR10138">
    <property type="entry name" value="TRYPTOPHAN 2,3-DIOXYGENASE"/>
    <property type="match status" value="1"/>
</dbReference>
<dbReference type="EMBL" id="SLWQ01000001">
    <property type="protein sequence ID" value="TCO42791.1"/>
    <property type="molecule type" value="Genomic_DNA"/>
</dbReference>
<proteinExistence type="inferred from homology"/>
<sequence>MRVTLASSREYGVAMNDLHNLRPLEQGIELDLRDRTTYGGYLQLPVLLSAQKPLSDPPHHDEMLFIVQHQVAELWMKLMIHELRAAIARLREGDVNATLKVLARVKQVQQQLFAQWGVLETLTPSEYLEFRHVLGPASGFQSQQYRTIEFLLGNKNAGMLKVFDHDPAAQSELRRALVEPSLYDEVLRFLARRGHAVPAACLERDFSRPHERTPELVPVFKRIYERARDFWPEYHLCEQLVDIEEAFQLWRFRHMKTVERIIGFRRGTGGSSGVAFLKKALDLTFFPELVDVRTEIGAA</sequence>
<dbReference type="Pfam" id="PF03301">
    <property type="entry name" value="Trp_dioxygenase"/>
    <property type="match status" value="2"/>
</dbReference>
<evidence type="ECO:0000256" key="7">
    <source>
        <dbReference type="ARBA" id="ARBA00023079"/>
    </source>
</evidence>
<keyword evidence="2 9" id="KW-0349">Heme</keyword>
<dbReference type="HAMAP" id="MF_01972">
    <property type="entry name" value="T23O"/>
    <property type="match status" value="1"/>
</dbReference>
<keyword evidence="5 9" id="KW-0560">Oxidoreductase</keyword>
<evidence type="ECO:0000313" key="10">
    <source>
        <dbReference type="EMBL" id="TCO42791.1"/>
    </source>
</evidence>
<dbReference type="GO" id="GO:0019441">
    <property type="term" value="P:L-tryptophan catabolic process to kynurenine"/>
    <property type="evidence" value="ECO:0007669"/>
    <property type="project" value="UniProtKB-UniRule"/>
</dbReference>
<comment type="function">
    <text evidence="9">Heme-dependent dioxygenase that catalyzes the oxidative cleavage of the L-tryptophan (L-Trp) pyrrole ring and converts L-tryptophan to N-formyl-L-kynurenine. Catalyzes the oxidative cleavage of the indole moiety.</text>
</comment>
<feature type="binding site" evidence="9">
    <location>
        <position position="268"/>
    </location>
    <ligand>
        <name>substrate</name>
    </ligand>
</feature>
<evidence type="ECO:0000256" key="5">
    <source>
        <dbReference type="ARBA" id="ARBA00023002"/>
    </source>
</evidence>
<dbReference type="GO" id="GO:0046872">
    <property type="term" value="F:metal ion binding"/>
    <property type="evidence" value="ECO:0007669"/>
    <property type="project" value="UniProtKB-KW"/>
</dbReference>
<dbReference type="UniPathway" id="UPA00333">
    <property type="reaction ID" value="UER00453"/>
</dbReference>
<accession>A0A4R2IDU2</accession>
<evidence type="ECO:0000256" key="9">
    <source>
        <dbReference type="HAMAP-Rule" id="MF_01972"/>
    </source>
</evidence>
<dbReference type="SUPFAM" id="SSF140959">
    <property type="entry name" value="Indolic compounds 2,3-dioxygenase-like"/>
    <property type="match status" value="1"/>
</dbReference>
<feature type="binding site" evidence="9">
    <location>
        <position position="131"/>
    </location>
    <ligand>
        <name>substrate</name>
    </ligand>
</feature>
<dbReference type="Proteomes" id="UP000294862">
    <property type="component" value="Unassembled WGS sequence"/>
</dbReference>
<comment type="similarity">
    <text evidence="9">Belongs to the tryptophan 2,3-dioxygenase family.</text>
</comment>
<evidence type="ECO:0000313" key="11">
    <source>
        <dbReference type="Proteomes" id="UP000294862"/>
    </source>
</evidence>
<keyword evidence="6 9" id="KW-0408">Iron</keyword>
<dbReference type="GO" id="GO:0004833">
    <property type="term" value="F:L-tryptophan 2,3-dioxygenase activity"/>
    <property type="evidence" value="ECO:0007669"/>
    <property type="project" value="UniProtKB-UniRule"/>
</dbReference>
<dbReference type="PANTHER" id="PTHR10138:SF0">
    <property type="entry name" value="TRYPTOPHAN 2,3-DIOXYGENASE"/>
    <property type="match status" value="1"/>
</dbReference>
<evidence type="ECO:0000256" key="1">
    <source>
        <dbReference type="ARBA" id="ARBA00011881"/>
    </source>
</evidence>
<keyword evidence="11" id="KW-1185">Reference proteome</keyword>
<keyword evidence="3 9" id="KW-0479">Metal-binding</keyword>
<keyword evidence="4 9" id="KW-0223">Dioxygenase</keyword>
<comment type="cofactor">
    <cofactor evidence="9">
        <name>heme</name>
        <dbReference type="ChEBI" id="CHEBI:30413"/>
    </cofactor>
    <text evidence="9">Binds 1 heme group per subunit.</text>
</comment>
<reference evidence="10 11" key="1">
    <citation type="journal article" date="2015" name="Stand. Genomic Sci.">
        <title>Genomic Encyclopedia of Bacterial and Archaeal Type Strains, Phase III: the genomes of soil and plant-associated and newly described type strains.</title>
        <authorList>
            <person name="Whitman W.B."/>
            <person name="Woyke T."/>
            <person name="Klenk H.P."/>
            <person name="Zhou Y."/>
            <person name="Lilburn T.G."/>
            <person name="Beck B.J."/>
            <person name="De Vos P."/>
            <person name="Vandamme P."/>
            <person name="Eisen J.A."/>
            <person name="Garrity G."/>
            <person name="Hugenholtz P."/>
            <person name="Kyrpides N.C."/>
        </authorList>
    </citation>
    <scope>NUCLEOTIDE SEQUENCE [LARGE SCALE GENOMIC DNA]</scope>
    <source>
        <strain evidence="10 11">A3</strain>
    </source>
</reference>
<dbReference type="GO" id="GO:0019442">
    <property type="term" value="P:L-tryptophan catabolic process to acetyl-CoA"/>
    <property type="evidence" value="ECO:0007669"/>
    <property type="project" value="TreeGrafter"/>
</dbReference>
<feature type="binding site" evidence="9">
    <location>
        <position position="127"/>
    </location>
    <ligand>
        <name>substrate</name>
    </ligand>
</feature>
<dbReference type="GO" id="GO:0020037">
    <property type="term" value="F:heme binding"/>
    <property type="evidence" value="ECO:0007669"/>
    <property type="project" value="UniProtKB-UniRule"/>
</dbReference>
<comment type="subunit">
    <text evidence="1 9">Homotetramer.</text>
</comment>
<evidence type="ECO:0000256" key="6">
    <source>
        <dbReference type="ARBA" id="ARBA00023004"/>
    </source>
</evidence>
<feature type="binding site" description="axial binding residue" evidence="9">
    <location>
        <position position="254"/>
    </location>
    <ligand>
        <name>heme</name>
        <dbReference type="ChEBI" id="CHEBI:30413"/>
    </ligand>
    <ligandPart>
        <name>Fe</name>
        <dbReference type="ChEBI" id="CHEBI:18248"/>
    </ligandPart>
</feature>
<organism evidence="10 11">
    <name type="scientific">Dokdonella fugitiva</name>
    <dbReference type="NCBI Taxonomy" id="328517"/>
    <lineage>
        <taxon>Bacteria</taxon>
        <taxon>Pseudomonadati</taxon>
        <taxon>Pseudomonadota</taxon>
        <taxon>Gammaproteobacteria</taxon>
        <taxon>Lysobacterales</taxon>
        <taxon>Rhodanobacteraceae</taxon>
        <taxon>Dokdonella</taxon>
    </lineage>
</organism>
<dbReference type="EC" id="1.13.11.11" evidence="9"/>
<comment type="catalytic activity">
    <reaction evidence="8 9">
        <text>L-tryptophan + O2 = N-formyl-L-kynurenine</text>
        <dbReference type="Rhea" id="RHEA:24536"/>
        <dbReference type="ChEBI" id="CHEBI:15379"/>
        <dbReference type="ChEBI" id="CHEBI:57912"/>
        <dbReference type="ChEBI" id="CHEBI:58629"/>
        <dbReference type="EC" id="1.13.11.11"/>
    </reaction>
</comment>
<name>A0A4R2IDU2_9GAMM</name>
<dbReference type="FunFam" id="1.20.58.480:FF:000001">
    <property type="entry name" value="Tryptophan 2,3-dioxygenase"/>
    <property type="match status" value="1"/>
</dbReference>
<comment type="caution">
    <text evidence="10">The sequence shown here is derived from an EMBL/GenBank/DDBJ whole genome shotgun (WGS) entry which is preliminary data.</text>
</comment>
<dbReference type="Gene3D" id="1.20.58.480">
    <property type="match status" value="1"/>
</dbReference>
<evidence type="ECO:0000256" key="8">
    <source>
        <dbReference type="ARBA" id="ARBA00050412"/>
    </source>
</evidence>
<evidence type="ECO:0000256" key="3">
    <source>
        <dbReference type="ARBA" id="ARBA00022723"/>
    </source>
</evidence>
<keyword evidence="7 9" id="KW-0823">Tryptophan catabolism</keyword>
<dbReference type="AlphaFoldDB" id="A0A4R2IDU2"/>
<gene>
    <name evidence="9" type="primary">kynA</name>
    <name evidence="10" type="ORF">EV148_101197</name>
</gene>
<protein>
    <recommendedName>
        <fullName evidence="9">Tryptophan 2,3-dioxygenase</fullName>
        <shortName evidence="9">TDO</shortName>
        <ecNumber evidence="9">1.13.11.11</ecNumber>
    </recommendedName>
    <alternativeName>
        <fullName evidence="9">Tryptamin 2,3-dioxygenase</fullName>
    </alternativeName>
    <alternativeName>
        <fullName evidence="9">Tryptophan oxygenase</fullName>
        <shortName evidence="9">TO</shortName>
        <shortName evidence="9">TRPO</shortName>
    </alternativeName>
    <alternativeName>
        <fullName evidence="9">Tryptophan pyrrolase</fullName>
    </alternativeName>
    <alternativeName>
        <fullName evidence="9">Tryptophanase</fullName>
    </alternativeName>
</protein>
<evidence type="ECO:0000256" key="4">
    <source>
        <dbReference type="ARBA" id="ARBA00022964"/>
    </source>
</evidence>
<evidence type="ECO:0000256" key="2">
    <source>
        <dbReference type="ARBA" id="ARBA00022617"/>
    </source>
</evidence>
<dbReference type="InterPro" id="IPR037217">
    <property type="entry name" value="Trp/Indoleamine_2_3_dOase-like"/>
</dbReference>
<dbReference type="InterPro" id="IPR004981">
    <property type="entry name" value="Trp_2_3_dOase"/>
</dbReference>